<dbReference type="RefSeq" id="WP_069151509.1">
    <property type="nucleotide sequence ID" value="NZ_DAWDRA010000418.1"/>
</dbReference>
<evidence type="ECO:0000313" key="9">
    <source>
        <dbReference type="EMBL" id="ODM05140.1"/>
    </source>
</evidence>
<keyword evidence="6 7" id="KW-0472">Membrane</keyword>
<dbReference type="InterPro" id="IPR035906">
    <property type="entry name" value="MetI-like_sf"/>
</dbReference>
<evidence type="ECO:0000313" key="12">
    <source>
        <dbReference type="Proteomes" id="UP000095003"/>
    </source>
</evidence>
<evidence type="ECO:0000256" key="3">
    <source>
        <dbReference type="ARBA" id="ARBA00022475"/>
    </source>
</evidence>
<dbReference type="PANTHER" id="PTHR30193">
    <property type="entry name" value="ABC TRANSPORTER PERMEASE PROTEIN"/>
    <property type="match status" value="1"/>
</dbReference>
<evidence type="ECO:0000256" key="2">
    <source>
        <dbReference type="ARBA" id="ARBA00022448"/>
    </source>
</evidence>
<comment type="caution">
    <text evidence="10">The sequence shown here is derived from an EMBL/GenBank/DDBJ whole genome shotgun (WGS) entry which is preliminary data.</text>
</comment>
<accession>A0A1E3AZ68</accession>
<dbReference type="CDD" id="cd06261">
    <property type="entry name" value="TM_PBP2"/>
    <property type="match status" value="1"/>
</dbReference>
<proteinExistence type="inferred from homology"/>
<dbReference type="GeneID" id="93300099"/>
<feature type="transmembrane region" description="Helical" evidence="7">
    <location>
        <begin position="75"/>
        <end position="97"/>
    </location>
</feature>
<gene>
    <name evidence="10" type="primary">araP_6</name>
    <name evidence="9" type="synonym">araP_5</name>
    <name evidence="10" type="ORF">BEH84_01728</name>
    <name evidence="9" type="ORF">BEI61_01023</name>
</gene>
<keyword evidence="3" id="KW-1003">Cell membrane</keyword>
<dbReference type="Proteomes" id="UP000094067">
    <property type="component" value="Unassembled WGS sequence"/>
</dbReference>
<keyword evidence="4 7" id="KW-0812">Transmembrane</keyword>
<sequence length="295" mass="33064">MKYKKFATKIRPYIMTAPALAGILLFTIYPIIKLIQLSLMNTNMLNPSESRFIGLDNYRKVLSRPDFHKSLNNTVVYTIAVVLIITAIALLLAVWLSEKSSKLNRLVQAAVFCPHVVSIVSIALIWLWMMEPNFGLFNFLLRKLGLPTSSWLSGSSTAMPSVILVSVWKAVGYDTLIFMAALQSVPASLYEAAKLDHANKVVIFFKITLPMISPQLFFTLIIRTISSFKVFDTVRILTQGGPNNATTTLVYSIYTEALLNLRIGYSAAIGVILLIIVSILTVIYFWGFSRKVHYQ</sequence>
<dbReference type="EMBL" id="MCGI01000001">
    <property type="protein sequence ID" value="ODM14007.1"/>
    <property type="molecule type" value="Genomic_DNA"/>
</dbReference>
<feature type="transmembrane region" description="Helical" evidence="7">
    <location>
        <begin position="263"/>
        <end position="286"/>
    </location>
</feature>
<keyword evidence="5 7" id="KW-1133">Transmembrane helix</keyword>
<dbReference type="GO" id="GO:0005886">
    <property type="term" value="C:plasma membrane"/>
    <property type="evidence" value="ECO:0007669"/>
    <property type="project" value="UniProtKB-SubCell"/>
</dbReference>
<evidence type="ECO:0000313" key="11">
    <source>
        <dbReference type="Proteomes" id="UP000094067"/>
    </source>
</evidence>
<organism evidence="10 12">
    <name type="scientific">Eisenbergiella tayi</name>
    <dbReference type="NCBI Taxonomy" id="1432052"/>
    <lineage>
        <taxon>Bacteria</taxon>
        <taxon>Bacillati</taxon>
        <taxon>Bacillota</taxon>
        <taxon>Clostridia</taxon>
        <taxon>Lachnospirales</taxon>
        <taxon>Lachnospiraceae</taxon>
        <taxon>Eisenbergiella</taxon>
    </lineage>
</organism>
<dbReference type="PATRIC" id="fig|1432052.3.peg.1891"/>
<dbReference type="EMBL" id="MCGH01000002">
    <property type="protein sequence ID" value="ODM05140.1"/>
    <property type="molecule type" value="Genomic_DNA"/>
</dbReference>
<keyword evidence="2 7" id="KW-0813">Transport</keyword>
<reference evidence="11 12" key="1">
    <citation type="submission" date="2016-07" db="EMBL/GenBank/DDBJ databases">
        <title>Characterization of isolates of Eisenbergiella tayi derived from blood cultures, using whole genome sequencing.</title>
        <authorList>
            <person name="Burdz T."/>
            <person name="Wiebe D."/>
            <person name="Huynh C."/>
            <person name="Bernard K."/>
        </authorList>
    </citation>
    <scope>NUCLEOTIDE SEQUENCE [LARGE SCALE GENOMIC DNA]</scope>
    <source>
        <strain evidence="9 11">NML 110608</strain>
        <strain evidence="10 12">NML 120489</strain>
    </source>
</reference>
<dbReference type="Proteomes" id="UP000095003">
    <property type="component" value="Unassembled WGS sequence"/>
</dbReference>
<comment type="similarity">
    <text evidence="7">Belongs to the binding-protein-dependent transport system permease family.</text>
</comment>
<feature type="transmembrane region" description="Helical" evidence="7">
    <location>
        <begin position="203"/>
        <end position="222"/>
    </location>
</feature>
<evidence type="ECO:0000313" key="10">
    <source>
        <dbReference type="EMBL" id="ODM14007.1"/>
    </source>
</evidence>
<evidence type="ECO:0000256" key="5">
    <source>
        <dbReference type="ARBA" id="ARBA00022989"/>
    </source>
</evidence>
<evidence type="ECO:0000256" key="7">
    <source>
        <dbReference type="RuleBase" id="RU363032"/>
    </source>
</evidence>
<feature type="transmembrane region" description="Helical" evidence="7">
    <location>
        <begin position="109"/>
        <end position="129"/>
    </location>
</feature>
<dbReference type="Gene3D" id="1.10.3720.10">
    <property type="entry name" value="MetI-like"/>
    <property type="match status" value="1"/>
</dbReference>
<evidence type="ECO:0000256" key="1">
    <source>
        <dbReference type="ARBA" id="ARBA00004651"/>
    </source>
</evidence>
<evidence type="ECO:0000256" key="4">
    <source>
        <dbReference type="ARBA" id="ARBA00022692"/>
    </source>
</evidence>
<dbReference type="AlphaFoldDB" id="A0A1E3AZ68"/>
<evidence type="ECO:0000256" key="6">
    <source>
        <dbReference type="ARBA" id="ARBA00023136"/>
    </source>
</evidence>
<dbReference type="InterPro" id="IPR051393">
    <property type="entry name" value="ABC_transporter_permease"/>
</dbReference>
<dbReference type="Pfam" id="PF00528">
    <property type="entry name" value="BPD_transp_1"/>
    <property type="match status" value="1"/>
</dbReference>
<dbReference type="SUPFAM" id="SSF161098">
    <property type="entry name" value="MetI-like"/>
    <property type="match status" value="1"/>
</dbReference>
<dbReference type="PANTHER" id="PTHR30193:SF37">
    <property type="entry name" value="INNER MEMBRANE ABC TRANSPORTER PERMEASE PROTEIN YCJO"/>
    <property type="match status" value="1"/>
</dbReference>
<comment type="subcellular location">
    <subcellularLocation>
        <location evidence="1 7">Cell membrane</location>
        <topology evidence="1 7">Multi-pass membrane protein</topology>
    </subcellularLocation>
</comment>
<name>A0A1E3AZ68_9FIRM</name>
<evidence type="ECO:0000259" key="8">
    <source>
        <dbReference type="PROSITE" id="PS50928"/>
    </source>
</evidence>
<feature type="transmembrane region" description="Helical" evidence="7">
    <location>
        <begin position="158"/>
        <end position="182"/>
    </location>
</feature>
<feature type="domain" description="ABC transmembrane type-1" evidence="8">
    <location>
        <begin position="71"/>
        <end position="284"/>
    </location>
</feature>
<feature type="transmembrane region" description="Helical" evidence="7">
    <location>
        <begin position="12"/>
        <end position="32"/>
    </location>
</feature>
<dbReference type="GO" id="GO:0055085">
    <property type="term" value="P:transmembrane transport"/>
    <property type="evidence" value="ECO:0007669"/>
    <property type="project" value="InterPro"/>
</dbReference>
<protein>
    <submittedName>
        <fullName evidence="10">L-arabinose transport system permease protein AraP</fullName>
    </submittedName>
</protein>
<dbReference type="PROSITE" id="PS50928">
    <property type="entry name" value="ABC_TM1"/>
    <property type="match status" value="1"/>
</dbReference>
<dbReference type="InterPro" id="IPR000515">
    <property type="entry name" value="MetI-like"/>
</dbReference>